<feature type="transmembrane region" description="Helical" evidence="6">
    <location>
        <begin position="363"/>
        <end position="382"/>
    </location>
</feature>
<proteinExistence type="predicted"/>
<dbReference type="STRING" id="1121400.SAMN02746065_10375"/>
<dbReference type="AlphaFoldDB" id="A0A1W1ZQ41"/>
<feature type="transmembrane region" description="Helical" evidence="6">
    <location>
        <begin position="422"/>
        <end position="440"/>
    </location>
</feature>
<protein>
    <submittedName>
        <fullName evidence="7">Membrane protein involved in the export of O-antigen and teichoic acid</fullName>
    </submittedName>
</protein>
<sequence length="492" mass="55692">MSVYVEMKSLGKHFMVYGVGRILGKLAAFFLIPIYTSYLTTEAYGTLELLELTTYVVGMFVAAGIGQAVMRFYYETNISFQRRQIVSTSLISVWIISICATVILILNASHFSMMIFQGVENTTLFKLIFISMMISIVNEIPLSFVRAQQKSFLFTMLSLLQLIIALGLNIFFLVILGWGVQGIILSGILSQGGIGCFVLIYTLKYCGIHFSWDWFKKMLLYGLPFIPAGLGYFVLNFTDRFFLQRFVSLSDVGIYSLGYKFGMILSPMITEPFLSIFQPKMFELADGEGAQAFVSSVMTYLVFLEVFAGLGIAVLIQDVIHIMSDRAFWSAGGVVPLILLSYVFVAGNAVLQVGILIRKKTKWIGYMVAGAAAMNVILNYFLIPWYGYWGAAYATVISTFFLLIICYFLSNRIFPVSYEWKRLIKIILLATAIYWTAGQIHLGCSYLSMGVKIVLVMMFPFLLYLCRFYNHAETNKLREVLLRFHGRIPGWR</sequence>
<evidence type="ECO:0000256" key="4">
    <source>
        <dbReference type="ARBA" id="ARBA00022989"/>
    </source>
</evidence>
<dbReference type="InterPro" id="IPR002797">
    <property type="entry name" value="Polysacc_synth"/>
</dbReference>
<name>A0A1W1ZQ41_9BACT</name>
<evidence type="ECO:0000256" key="5">
    <source>
        <dbReference type="ARBA" id="ARBA00023136"/>
    </source>
</evidence>
<keyword evidence="5 6" id="KW-0472">Membrane</keyword>
<dbReference type="InterPro" id="IPR050833">
    <property type="entry name" value="Poly_Biosynth_Transport"/>
</dbReference>
<feature type="transmembrane region" description="Helical" evidence="6">
    <location>
        <begin position="388"/>
        <end position="410"/>
    </location>
</feature>
<dbReference type="OrthoDB" id="5471965at2"/>
<dbReference type="GO" id="GO:0005886">
    <property type="term" value="C:plasma membrane"/>
    <property type="evidence" value="ECO:0007669"/>
    <property type="project" value="UniProtKB-SubCell"/>
</dbReference>
<dbReference type="Pfam" id="PF01943">
    <property type="entry name" value="Polysacc_synt"/>
    <property type="match status" value="1"/>
</dbReference>
<organism evidence="7 8">
    <name type="scientific">Desulfocicer vacuolatum DSM 3385</name>
    <dbReference type="NCBI Taxonomy" id="1121400"/>
    <lineage>
        <taxon>Bacteria</taxon>
        <taxon>Pseudomonadati</taxon>
        <taxon>Thermodesulfobacteriota</taxon>
        <taxon>Desulfobacteria</taxon>
        <taxon>Desulfobacterales</taxon>
        <taxon>Desulfobacteraceae</taxon>
        <taxon>Desulfocicer</taxon>
    </lineage>
</organism>
<feature type="transmembrane region" description="Helical" evidence="6">
    <location>
        <begin position="257"/>
        <end position="277"/>
    </location>
</feature>
<evidence type="ECO:0000256" key="2">
    <source>
        <dbReference type="ARBA" id="ARBA00022475"/>
    </source>
</evidence>
<feature type="transmembrane region" description="Helical" evidence="6">
    <location>
        <begin position="86"/>
        <end position="107"/>
    </location>
</feature>
<dbReference type="PANTHER" id="PTHR30250">
    <property type="entry name" value="PST FAMILY PREDICTED COLANIC ACID TRANSPORTER"/>
    <property type="match status" value="1"/>
</dbReference>
<feature type="transmembrane region" description="Helical" evidence="6">
    <location>
        <begin position="183"/>
        <end position="206"/>
    </location>
</feature>
<evidence type="ECO:0000256" key="1">
    <source>
        <dbReference type="ARBA" id="ARBA00004651"/>
    </source>
</evidence>
<comment type="subcellular location">
    <subcellularLocation>
        <location evidence="1">Cell membrane</location>
        <topology evidence="1">Multi-pass membrane protein</topology>
    </subcellularLocation>
</comment>
<feature type="transmembrane region" description="Helical" evidence="6">
    <location>
        <begin position="297"/>
        <end position="316"/>
    </location>
</feature>
<feature type="transmembrane region" description="Helical" evidence="6">
    <location>
        <begin position="328"/>
        <end position="351"/>
    </location>
</feature>
<feature type="transmembrane region" description="Helical" evidence="6">
    <location>
        <begin position="152"/>
        <end position="177"/>
    </location>
</feature>
<keyword evidence="8" id="KW-1185">Reference proteome</keyword>
<dbReference type="EMBL" id="FWXY01000003">
    <property type="protein sequence ID" value="SMC50181.1"/>
    <property type="molecule type" value="Genomic_DNA"/>
</dbReference>
<feature type="transmembrane region" description="Helical" evidence="6">
    <location>
        <begin position="127"/>
        <end position="145"/>
    </location>
</feature>
<feature type="transmembrane region" description="Helical" evidence="6">
    <location>
        <begin position="218"/>
        <end position="237"/>
    </location>
</feature>
<keyword evidence="4 6" id="KW-1133">Transmembrane helix</keyword>
<evidence type="ECO:0000313" key="7">
    <source>
        <dbReference type="EMBL" id="SMC50181.1"/>
    </source>
</evidence>
<feature type="transmembrane region" description="Helical" evidence="6">
    <location>
        <begin position="55"/>
        <end position="74"/>
    </location>
</feature>
<dbReference type="PANTHER" id="PTHR30250:SF11">
    <property type="entry name" value="O-ANTIGEN TRANSPORTER-RELATED"/>
    <property type="match status" value="1"/>
</dbReference>
<dbReference type="Proteomes" id="UP000192418">
    <property type="component" value="Unassembled WGS sequence"/>
</dbReference>
<evidence type="ECO:0000256" key="3">
    <source>
        <dbReference type="ARBA" id="ARBA00022692"/>
    </source>
</evidence>
<evidence type="ECO:0000313" key="8">
    <source>
        <dbReference type="Proteomes" id="UP000192418"/>
    </source>
</evidence>
<feature type="transmembrane region" description="Helical" evidence="6">
    <location>
        <begin position="14"/>
        <end position="35"/>
    </location>
</feature>
<gene>
    <name evidence="7" type="ORF">SAMN02746065_10375</name>
</gene>
<keyword evidence="3 6" id="KW-0812">Transmembrane</keyword>
<accession>A0A1W1ZQ41</accession>
<feature type="transmembrane region" description="Helical" evidence="6">
    <location>
        <begin position="446"/>
        <end position="466"/>
    </location>
</feature>
<keyword evidence="2" id="KW-1003">Cell membrane</keyword>
<reference evidence="7 8" key="1">
    <citation type="submission" date="2017-04" db="EMBL/GenBank/DDBJ databases">
        <authorList>
            <person name="Afonso C.L."/>
            <person name="Miller P.J."/>
            <person name="Scott M.A."/>
            <person name="Spackman E."/>
            <person name="Goraichik I."/>
            <person name="Dimitrov K.M."/>
            <person name="Suarez D.L."/>
            <person name="Swayne D.E."/>
        </authorList>
    </citation>
    <scope>NUCLEOTIDE SEQUENCE [LARGE SCALE GENOMIC DNA]</scope>
    <source>
        <strain evidence="7 8">DSM 3385</strain>
    </source>
</reference>
<evidence type="ECO:0000256" key="6">
    <source>
        <dbReference type="SAM" id="Phobius"/>
    </source>
</evidence>